<evidence type="ECO:0000313" key="2">
    <source>
        <dbReference type="EMBL" id="CAD7263937.1"/>
    </source>
</evidence>
<dbReference type="AlphaFoldDB" id="A0A7R9G1W3"/>
<feature type="compositionally biased region" description="Basic and acidic residues" evidence="1">
    <location>
        <begin position="108"/>
        <end position="117"/>
    </location>
</feature>
<sequence length="370" mass="41589">MTAAMRQNDARRLKATVSRTLGWRGGKSPTTRPAMKLEPRFSFGSGYCGDERLRLIMEYMVWEAEDSSSSGRRIGKSVKIEDHDDKEFVARETEEAYCEGDKWKEKELGKKSRRGTEAHGPGEMQKERGQVNEIEKQINEEFLEQPIKMKSNVECSTRLGDAKEVRDVITTNEKDRFAFTGHLEAASLLCNESFPQFSTCFPEEKLTRAGVSQDKGKTMTGQGINLLEDLSRESIVGAGNWAAKTQHSKVVETETVEQQVPTDGTHEYANVTVASETAIILVLLVVDLCCLPVMLVAVPGCVTYSSPMASLVLTDSSQLTSDSQHLVDAREWKAPEQVCFKARRVYTSTPTKNEKKKRKRYKTRKGEMKR</sequence>
<name>A0A7R9G1W3_TIMSH</name>
<reference evidence="2" key="1">
    <citation type="submission" date="2020-11" db="EMBL/GenBank/DDBJ databases">
        <authorList>
            <person name="Tran Van P."/>
        </authorList>
    </citation>
    <scope>NUCLEOTIDE SEQUENCE</scope>
</reference>
<gene>
    <name evidence="2" type="ORF">TSIB3V08_LOCUS8003</name>
</gene>
<proteinExistence type="predicted"/>
<dbReference type="EMBL" id="OC003973">
    <property type="protein sequence ID" value="CAD7263937.1"/>
    <property type="molecule type" value="Genomic_DNA"/>
</dbReference>
<protein>
    <submittedName>
        <fullName evidence="2">Uncharacterized protein</fullName>
    </submittedName>
</protein>
<feature type="region of interest" description="Disordered" evidence="1">
    <location>
        <begin position="108"/>
        <end position="130"/>
    </location>
</feature>
<evidence type="ECO:0000256" key="1">
    <source>
        <dbReference type="SAM" id="MobiDB-lite"/>
    </source>
</evidence>
<accession>A0A7R9G1W3</accession>
<feature type="region of interest" description="Disordered" evidence="1">
    <location>
        <begin position="349"/>
        <end position="370"/>
    </location>
</feature>
<feature type="compositionally biased region" description="Basic residues" evidence="1">
    <location>
        <begin position="354"/>
        <end position="363"/>
    </location>
</feature>
<organism evidence="2">
    <name type="scientific">Timema shepardi</name>
    <name type="common">Walking stick</name>
    <dbReference type="NCBI Taxonomy" id="629360"/>
    <lineage>
        <taxon>Eukaryota</taxon>
        <taxon>Metazoa</taxon>
        <taxon>Ecdysozoa</taxon>
        <taxon>Arthropoda</taxon>
        <taxon>Hexapoda</taxon>
        <taxon>Insecta</taxon>
        <taxon>Pterygota</taxon>
        <taxon>Neoptera</taxon>
        <taxon>Polyneoptera</taxon>
        <taxon>Phasmatodea</taxon>
        <taxon>Timematodea</taxon>
        <taxon>Timematoidea</taxon>
        <taxon>Timematidae</taxon>
        <taxon>Timema</taxon>
    </lineage>
</organism>